<protein>
    <submittedName>
        <fullName evidence="1">Uncharacterized protein</fullName>
    </submittedName>
</protein>
<evidence type="ECO:0000313" key="1">
    <source>
        <dbReference type="EMBL" id="SFI57808.1"/>
    </source>
</evidence>
<proteinExistence type="predicted"/>
<dbReference type="STRING" id="390807.SAMN04488095_1278"/>
<name>A0A1I3JCU4_9RHOB</name>
<dbReference type="Proteomes" id="UP000199110">
    <property type="component" value="Unassembled WGS sequence"/>
</dbReference>
<dbReference type="AlphaFoldDB" id="A0A1I3JCU4"/>
<accession>A0A1I3JCU4</accession>
<reference evidence="1 2" key="1">
    <citation type="submission" date="2016-10" db="EMBL/GenBank/DDBJ databases">
        <authorList>
            <person name="de Groot N.N."/>
        </authorList>
    </citation>
    <scope>NUCLEOTIDE SEQUENCE [LARGE SCALE GENOMIC DNA]</scope>
    <source>
        <strain evidence="1 2">DSM 19073</strain>
    </source>
</reference>
<dbReference type="PROSITE" id="PS51257">
    <property type="entry name" value="PROKAR_LIPOPROTEIN"/>
    <property type="match status" value="1"/>
</dbReference>
<dbReference type="EMBL" id="FORA01000001">
    <property type="protein sequence ID" value="SFI57808.1"/>
    <property type="molecule type" value="Genomic_DNA"/>
</dbReference>
<organism evidence="1 2">
    <name type="scientific">Jannaschia pohangensis</name>
    <dbReference type="NCBI Taxonomy" id="390807"/>
    <lineage>
        <taxon>Bacteria</taxon>
        <taxon>Pseudomonadati</taxon>
        <taxon>Pseudomonadota</taxon>
        <taxon>Alphaproteobacteria</taxon>
        <taxon>Rhodobacterales</taxon>
        <taxon>Roseobacteraceae</taxon>
        <taxon>Jannaschia</taxon>
    </lineage>
</organism>
<evidence type="ECO:0000313" key="2">
    <source>
        <dbReference type="Proteomes" id="UP000199110"/>
    </source>
</evidence>
<sequence>MPPVRGDSEGRVIRTGGTFTAAVLWASCVPAQEAGFGPAPADLPQAVDMMRPTSIPRKDMLVRDGCFYYRDRHGDIRPFDFASSERGVPFCEGDPESVIEAIPLPRSQ</sequence>
<keyword evidence="2" id="KW-1185">Reference proteome</keyword>
<gene>
    <name evidence="1" type="ORF">SAMN04488095_1278</name>
</gene>